<dbReference type="Pfam" id="PF06985">
    <property type="entry name" value="HET"/>
    <property type="match status" value="1"/>
</dbReference>
<sequence length="129" mass="14956">MATEVSFQYQPLTADDSLRLVVLQPGNKGDNINCHLVHTRHCERPLYEALSYTWGSIENPREAYTNGGLMTIRQNFWDALQHLRSPHEQRVLWIDAICIDQHNIAERNHQVGQMRSIYSRAETVIVWLG</sequence>
<proteinExistence type="predicted"/>
<accession>A0A2J6Q4U4</accession>
<keyword evidence="3" id="KW-1185">Reference proteome</keyword>
<evidence type="ECO:0000259" key="1">
    <source>
        <dbReference type="Pfam" id="PF06985"/>
    </source>
</evidence>
<name>A0A2J6Q4U4_9HELO</name>
<dbReference type="Proteomes" id="UP000235672">
    <property type="component" value="Unassembled WGS sequence"/>
</dbReference>
<dbReference type="InterPro" id="IPR052895">
    <property type="entry name" value="HetReg/Transcr_Mod"/>
</dbReference>
<organism evidence="2 3">
    <name type="scientific">Hyaloscypha hepaticicola</name>
    <dbReference type="NCBI Taxonomy" id="2082293"/>
    <lineage>
        <taxon>Eukaryota</taxon>
        <taxon>Fungi</taxon>
        <taxon>Dikarya</taxon>
        <taxon>Ascomycota</taxon>
        <taxon>Pezizomycotina</taxon>
        <taxon>Leotiomycetes</taxon>
        <taxon>Helotiales</taxon>
        <taxon>Hyaloscyphaceae</taxon>
        <taxon>Hyaloscypha</taxon>
    </lineage>
</organism>
<dbReference type="OrthoDB" id="3600004at2759"/>
<dbReference type="InterPro" id="IPR010730">
    <property type="entry name" value="HET"/>
</dbReference>
<feature type="non-terminal residue" evidence="2">
    <location>
        <position position="129"/>
    </location>
</feature>
<dbReference type="PANTHER" id="PTHR24148:SF64">
    <property type="entry name" value="HETEROKARYON INCOMPATIBILITY DOMAIN-CONTAINING PROTEIN"/>
    <property type="match status" value="1"/>
</dbReference>
<dbReference type="EMBL" id="KZ613482">
    <property type="protein sequence ID" value="PMD21276.1"/>
    <property type="molecule type" value="Genomic_DNA"/>
</dbReference>
<gene>
    <name evidence="2" type="ORF">NA56DRAFT_572788</name>
</gene>
<evidence type="ECO:0000313" key="2">
    <source>
        <dbReference type="EMBL" id="PMD21276.1"/>
    </source>
</evidence>
<reference evidence="2 3" key="1">
    <citation type="submission" date="2016-05" db="EMBL/GenBank/DDBJ databases">
        <title>A degradative enzymes factory behind the ericoid mycorrhizal symbiosis.</title>
        <authorList>
            <consortium name="DOE Joint Genome Institute"/>
            <person name="Martino E."/>
            <person name="Morin E."/>
            <person name="Grelet G."/>
            <person name="Kuo A."/>
            <person name="Kohler A."/>
            <person name="Daghino S."/>
            <person name="Barry K."/>
            <person name="Choi C."/>
            <person name="Cichocki N."/>
            <person name="Clum A."/>
            <person name="Copeland A."/>
            <person name="Hainaut M."/>
            <person name="Haridas S."/>
            <person name="Labutti K."/>
            <person name="Lindquist E."/>
            <person name="Lipzen A."/>
            <person name="Khouja H.-R."/>
            <person name="Murat C."/>
            <person name="Ohm R."/>
            <person name="Olson A."/>
            <person name="Spatafora J."/>
            <person name="Veneault-Fourrey C."/>
            <person name="Henrissat B."/>
            <person name="Grigoriev I."/>
            <person name="Martin F."/>
            <person name="Perotto S."/>
        </authorList>
    </citation>
    <scope>NUCLEOTIDE SEQUENCE [LARGE SCALE GENOMIC DNA]</scope>
    <source>
        <strain evidence="2 3">UAMH 7357</strain>
    </source>
</reference>
<dbReference type="PANTHER" id="PTHR24148">
    <property type="entry name" value="ANKYRIN REPEAT DOMAIN-CONTAINING PROTEIN 39 HOMOLOG-RELATED"/>
    <property type="match status" value="1"/>
</dbReference>
<protein>
    <submittedName>
        <fullName evidence="2">HET-domain-containing protein</fullName>
    </submittedName>
</protein>
<evidence type="ECO:0000313" key="3">
    <source>
        <dbReference type="Proteomes" id="UP000235672"/>
    </source>
</evidence>
<dbReference type="AlphaFoldDB" id="A0A2J6Q4U4"/>
<feature type="domain" description="Heterokaryon incompatibility" evidence="1">
    <location>
        <begin position="47"/>
        <end position="129"/>
    </location>
</feature>
<dbReference type="STRING" id="1745343.A0A2J6Q4U4"/>